<gene>
    <name evidence="1" type="ORF">NE237_012581</name>
</gene>
<comment type="caution">
    <text evidence="1">The sequence shown here is derived from an EMBL/GenBank/DDBJ whole genome shotgun (WGS) entry which is preliminary data.</text>
</comment>
<dbReference type="EMBL" id="JAMYWD010000011">
    <property type="protein sequence ID" value="KAJ4955798.1"/>
    <property type="molecule type" value="Genomic_DNA"/>
</dbReference>
<dbReference type="InterPro" id="IPR016024">
    <property type="entry name" value="ARM-type_fold"/>
</dbReference>
<accession>A0A9Q0GXR4</accession>
<dbReference type="AlphaFoldDB" id="A0A9Q0GXR4"/>
<keyword evidence="2" id="KW-1185">Reference proteome</keyword>
<reference evidence="1" key="1">
    <citation type="journal article" date="2023" name="Plant J.">
        <title>The genome of the king protea, Protea cynaroides.</title>
        <authorList>
            <person name="Chang J."/>
            <person name="Duong T.A."/>
            <person name="Schoeman C."/>
            <person name="Ma X."/>
            <person name="Roodt D."/>
            <person name="Barker N."/>
            <person name="Li Z."/>
            <person name="Van de Peer Y."/>
            <person name="Mizrachi E."/>
        </authorList>
    </citation>
    <scope>NUCLEOTIDE SEQUENCE</scope>
    <source>
        <tissue evidence="1">Young leaves</tissue>
    </source>
</reference>
<dbReference type="InterPro" id="IPR011989">
    <property type="entry name" value="ARM-like"/>
</dbReference>
<dbReference type="Proteomes" id="UP001141806">
    <property type="component" value="Unassembled WGS sequence"/>
</dbReference>
<dbReference type="Gene3D" id="1.25.10.10">
    <property type="entry name" value="Leucine-rich Repeat Variant"/>
    <property type="match status" value="1"/>
</dbReference>
<name>A0A9Q0GXR4_9MAGN</name>
<dbReference type="SUPFAM" id="SSF48371">
    <property type="entry name" value="ARM repeat"/>
    <property type="match status" value="1"/>
</dbReference>
<proteinExistence type="predicted"/>
<sequence>MLPIDPSFSVERGTVERGTEHTEQLVQEALWMCGIGQSSYLCLLSELINHINLMIQQISTSLLVNLSISDGRKRAMGGCMGALMKMVEFSKPNELVSKKLPVSVILAIMAGGGKSCRKRIAAVGVFPFLQKLTDEDVQSLAKKAAETFVLVIDEEGAESLISELLKGVGDIWASIRRNSYSVTIAAPWEALSRVVGSVPKEVLPSYIKEEQFLYLYLVSVFLKLLNRCFQFFFGTVCSRSALALGKLSAICTRVDPLVSDLLSMLQHQMVASGRQC</sequence>
<evidence type="ECO:0000313" key="1">
    <source>
        <dbReference type="EMBL" id="KAJ4955798.1"/>
    </source>
</evidence>
<evidence type="ECO:0000313" key="2">
    <source>
        <dbReference type="Proteomes" id="UP001141806"/>
    </source>
</evidence>
<dbReference type="OrthoDB" id="5148094at2759"/>
<organism evidence="1 2">
    <name type="scientific">Protea cynaroides</name>
    <dbReference type="NCBI Taxonomy" id="273540"/>
    <lineage>
        <taxon>Eukaryota</taxon>
        <taxon>Viridiplantae</taxon>
        <taxon>Streptophyta</taxon>
        <taxon>Embryophyta</taxon>
        <taxon>Tracheophyta</taxon>
        <taxon>Spermatophyta</taxon>
        <taxon>Magnoliopsida</taxon>
        <taxon>Proteales</taxon>
        <taxon>Proteaceae</taxon>
        <taxon>Protea</taxon>
    </lineage>
</organism>
<protein>
    <submittedName>
        <fullName evidence="1">Uncharacterized protein</fullName>
    </submittedName>
</protein>